<evidence type="ECO:0000313" key="1">
    <source>
        <dbReference type="EMBL" id="SEG26899.1"/>
    </source>
</evidence>
<dbReference type="Proteomes" id="UP000236723">
    <property type="component" value="Unassembled WGS sequence"/>
</dbReference>
<dbReference type="EMBL" id="FNVO01000004">
    <property type="protein sequence ID" value="SEG26899.1"/>
    <property type="molecule type" value="Genomic_DNA"/>
</dbReference>
<dbReference type="AlphaFoldDB" id="A0A1H5YRS7"/>
<accession>A0A1H5YRS7</accession>
<keyword evidence="2" id="KW-1185">Reference proteome</keyword>
<evidence type="ECO:0000313" key="2">
    <source>
        <dbReference type="Proteomes" id="UP000236723"/>
    </source>
</evidence>
<name>A0A1H5YRS7_9ACTN</name>
<protein>
    <submittedName>
        <fullName evidence="1">Uncharacterized protein</fullName>
    </submittedName>
</protein>
<reference evidence="2" key="1">
    <citation type="submission" date="2016-10" db="EMBL/GenBank/DDBJ databases">
        <authorList>
            <person name="Varghese N."/>
            <person name="Submissions S."/>
        </authorList>
    </citation>
    <scope>NUCLEOTIDE SEQUENCE [LARGE SCALE GENOMIC DNA]</scope>
    <source>
        <strain evidence="2">DSM 43163</strain>
    </source>
</reference>
<sequence length="148" mass="16325">MTVMAERPAKAAGAKDPRELVDPKVFDKLVGYVMEHESVTRPYAEGVIGQTLVFLKAVVDNPHVRLAMDETVDPGWHAFILHSAEYTEFCDRLAGKYLHHVPPPPGAAMDDDAVARTLPALRATGYRVQEEFWVNRSPCCPPNPCIAG</sequence>
<dbReference type="OrthoDB" id="5328543at2"/>
<proteinExistence type="predicted"/>
<gene>
    <name evidence="1" type="ORF">SAMN04489712_104154</name>
</gene>
<dbReference type="RefSeq" id="WP_103937625.1">
    <property type="nucleotide sequence ID" value="NZ_FNVO01000004.1"/>
</dbReference>
<organism evidence="1 2">
    <name type="scientific">Thermomonospora echinospora</name>
    <dbReference type="NCBI Taxonomy" id="1992"/>
    <lineage>
        <taxon>Bacteria</taxon>
        <taxon>Bacillati</taxon>
        <taxon>Actinomycetota</taxon>
        <taxon>Actinomycetes</taxon>
        <taxon>Streptosporangiales</taxon>
        <taxon>Thermomonosporaceae</taxon>
        <taxon>Thermomonospora</taxon>
    </lineage>
</organism>